<organism evidence="3 4">
    <name type="scientific">Gloeobacter morelensis MG652769</name>
    <dbReference type="NCBI Taxonomy" id="2781736"/>
    <lineage>
        <taxon>Bacteria</taxon>
        <taxon>Bacillati</taxon>
        <taxon>Cyanobacteriota</taxon>
        <taxon>Cyanophyceae</taxon>
        <taxon>Gloeobacterales</taxon>
        <taxon>Gloeobacteraceae</taxon>
        <taxon>Gloeobacter</taxon>
        <taxon>Gloeobacter morelensis</taxon>
    </lineage>
</organism>
<gene>
    <name evidence="3" type="ORF">ISF26_15740</name>
</gene>
<evidence type="ECO:0000256" key="1">
    <source>
        <dbReference type="SAM" id="MobiDB-lite"/>
    </source>
</evidence>
<evidence type="ECO:0000256" key="2">
    <source>
        <dbReference type="SAM" id="SignalP"/>
    </source>
</evidence>
<keyword evidence="2" id="KW-0732">Signal</keyword>
<accession>A0ABY3PHV4</accession>
<dbReference type="RefSeq" id="WP_230840249.1">
    <property type="nucleotide sequence ID" value="NZ_CP063845.1"/>
</dbReference>
<reference evidence="3 4" key="1">
    <citation type="journal article" date="2021" name="Genome Biol. Evol.">
        <title>Complete Genome Sequencing of a Novel Gloeobacter Species from a Waterfall Cave in Mexico.</title>
        <authorList>
            <person name="Saw J.H."/>
            <person name="Cardona T."/>
            <person name="Montejano G."/>
        </authorList>
    </citation>
    <scope>NUCLEOTIDE SEQUENCE [LARGE SCALE GENOMIC DNA]</scope>
    <source>
        <strain evidence="3">MG652769</strain>
    </source>
</reference>
<proteinExistence type="predicted"/>
<dbReference type="EMBL" id="CP063845">
    <property type="protein sequence ID" value="UFP93247.1"/>
    <property type="molecule type" value="Genomic_DNA"/>
</dbReference>
<protein>
    <recommendedName>
        <fullName evidence="5">DUF3106 domain-containing protein</fullName>
    </recommendedName>
</protein>
<evidence type="ECO:0000313" key="3">
    <source>
        <dbReference type="EMBL" id="UFP93247.1"/>
    </source>
</evidence>
<keyword evidence="4" id="KW-1185">Reference proteome</keyword>
<feature type="signal peptide" evidence="2">
    <location>
        <begin position="1"/>
        <end position="22"/>
    </location>
</feature>
<feature type="region of interest" description="Disordered" evidence="1">
    <location>
        <begin position="26"/>
        <end position="66"/>
    </location>
</feature>
<name>A0ABY3PHV4_9CYAN</name>
<dbReference type="Proteomes" id="UP001054846">
    <property type="component" value="Chromosome"/>
</dbReference>
<evidence type="ECO:0008006" key="5">
    <source>
        <dbReference type="Google" id="ProtNLM"/>
    </source>
</evidence>
<feature type="chain" id="PRO_5045228048" description="DUF3106 domain-containing protein" evidence="2">
    <location>
        <begin position="23"/>
        <end position="93"/>
    </location>
</feature>
<feature type="compositionally biased region" description="Low complexity" evidence="1">
    <location>
        <begin position="56"/>
        <end position="66"/>
    </location>
</feature>
<sequence>MRSALVLLLIGSALALPGATLAQNSPYQGSSPYGYTGGAYPQAGSASSATRRAQLRQRWAQLSPQQRQQILQRYRLKQRSQGGMGRPGGFARP</sequence>
<evidence type="ECO:0000313" key="4">
    <source>
        <dbReference type="Proteomes" id="UP001054846"/>
    </source>
</evidence>